<evidence type="ECO:0000313" key="2">
    <source>
        <dbReference type="Proteomes" id="UP000199620"/>
    </source>
</evidence>
<accession>A0ABY0WCY2</accession>
<protein>
    <submittedName>
        <fullName evidence="1">Uncharacterized protein</fullName>
    </submittedName>
</protein>
<evidence type="ECO:0000313" key="1">
    <source>
        <dbReference type="EMBL" id="SDU97422.1"/>
    </source>
</evidence>
<reference evidence="1 2" key="1">
    <citation type="submission" date="2016-10" db="EMBL/GenBank/DDBJ databases">
        <authorList>
            <person name="Varghese N."/>
            <person name="Submissions S."/>
        </authorList>
    </citation>
    <scope>NUCLEOTIDE SEQUENCE [LARGE SCALE GENOMIC DNA]</scope>
    <source>
        <strain evidence="1 2">BS2771</strain>
    </source>
</reference>
<keyword evidence="2" id="KW-1185">Reference proteome</keyword>
<name>A0ABY0WCY2_9PSED</name>
<dbReference type="EMBL" id="LT629800">
    <property type="protein sequence ID" value="SDU97422.1"/>
    <property type="molecule type" value="Genomic_DNA"/>
</dbReference>
<proteinExistence type="predicted"/>
<sequence>MAARDIGPQQRYPTVNCHVSFPPLLDPYSDRPPPSLQEWLPTSAKYVAYRPQWFRGSRSFSMTACKQRAGPGRRFSQVLGTTTFPTCPPQQGFYSADQPRCDTCASLHCGAWSNGGSVGQHALGKVVRCRGLECVLTRKILELLNFGTFLARRILTLDADRLALRAVFARRHKKGLRQAGSLSSKRR</sequence>
<dbReference type="Proteomes" id="UP000199620">
    <property type="component" value="Chromosome I"/>
</dbReference>
<gene>
    <name evidence="1" type="ORF">SAMN04490181_2412</name>
</gene>
<organism evidence="1 2">
    <name type="scientific">Pseudomonas brenneri</name>
    <dbReference type="NCBI Taxonomy" id="129817"/>
    <lineage>
        <taxon>Bacteria</taxon>
        <taxon>Pseudomonadati</taxon>
        <taxon>Pseudomonadota</taxon>
        <taxon>Gammaproteobacteria</taxon>
        <taxon>Pseudomonadales</taxon>
        <taxon>Pseudomonadaceae</taxon>
        <taxon>Pseudomonas</taxon>
    </lineage>
</organism>